<feature type="region of interest" description="Disordered" evidence="1">
    <location>
        <begin position="1"/>
        <end position="45"/>
    </location>
</feature>
<dbReference type="Proteomes" id="UP000789901">
    <property type="component" value="Unassembled WGS sequence"/>
</dbReference>
<accession>A0ABM8VY76</accession>
<evidence type="ECO:0000256" key="1">
    <source>
        <dbReference type="SAM" id="MobiDB-lite"/>
    </source>
</evidence>
<name>A0ABM8VY76_GIGMA</name>
<organism evidence="2 3">
    <name type="scientific">Gigaspora margarita</name>
    <dbReference type="NCBI Taxonomy" id="4874"/>
    <lineage>
        <taxon>Eukaryota</taxon>
        <taxon>Fungi</taxon>
        <taxon>Fungi incertae sedis</taxon>
        <taxon>Mucoromycota</taxon>
        <taxon>Glomeromycotina</taxon>
        <taxon>Glomeromycetes</taxon>
        <taxon>Diversisporales</taxon>
        <taxon>Gigasporaceae</taxon>
        <taxon>Gigaspora</taxon>
    </lineage>
</organism>
<gene>
    <name evidence="2" type="ORF">GMARGA_LOCUS1038</name>
</gene>
<sequence length="343" mass="39359">MDSALRVDKGKSKVPETSLPERGETSSSSLSSEYTSNSNVSNETNSGGRILSPVWGFFRREKTTSKGHFSAKCDYCLAKWARGEPQRLEAHLVFDCPNVDNEVQQLFIHRIALRDDVEELQSENFNLKKIKYFPQTAEEDLSEERIYSINRSLLKAFIVCEHRFASCIMKECNEIIKFFTKSHQSSSYLHQAINELKIAGVGLHEQQFESIVKTAIQIWQEEKYNKYECAKQVASATFVVKEDESITKDFEIEEAECDNLEIIEQFDIENIVCLRDEIFHDGESDTDNEGSYDVDPDEFDQFNDDELVVSNKIGQGVFDFDPADLAADLMKEWSYEDDNYSLS</sequence>
<feature type="compositionally biased region" description="Basic and acidic residues" evidence="1">
    <location>
        <begin position="1"/>
        <end position="24"/>
    </location>
</feature>
<reference evidence="2 3" key="1">
    <citation type="submission" date="2021-06" db="EMBL/GenBank/DDBJ databases">
        <authorList>
            <person name="Kallberg Y."/>
            <person name="Tangrot J."/>
            <person name="Rosling A."/>
        </authorList>
    </citation>
    <scope>NUCLEOTIDE SEQUENCE [LARGE SCALE GENOMIC DNA]</scope>
    <source>
        <strain evidence="2 3">120-4 pot B 10/14</strain>
    </source>
</reference>
<protein>
    <submittedName>
        <fullName evidence="2">29486_t:CDS:1</fullName>
    </submittedName>
</protein>
<feature type="compositionally biased region" description="Low complexity" evidence="1">
    <location>
        <begin position="25"/>
        <end position="45"/>
    </location>
</feature>
<dbReference type="EMBL" id="CAJVQB010000233">
    <property type="protein sequence ID" value="CAG8476722.1"/>
    <property type="molecule type" value="Genomic_DNA"/>
</dbReference>
<comment type="caution">
    <text evidence="2">The sequence shown here is derived from an EMBL/GenBank/DDBJ whole genome shotgun (WGS) entry which is preliminary data.</text>
</comment>
<keyword evidence="3" id="KW-1185">Reference proteome</keyword>
<proteinExistence type="predicted"/>
<evidence type="ECO:0000313" key="3">
    <source>
        <dbReference type="Proteomes" id="UP000789901"/>
    </source>
</evidence>
<evidence type="ECO:0000313" key="2">
    <source>
        <dbReference type="EMBL" id="CAG8476722.1"/>
    </source>
</evidence>